<name>A0A2M6IUP5_9BACT</name>
<reference evidence="1 2" key="1">
    <citation type="submission" date="2017-09" db="EMBL/GenBank/DDBJ databases">
        <title>Depth-based differentiation of microbial function through sediment-hosted aquifers and enrichment of novel symbionts in the deep terrestrial subsurface.</title>
        <authorList>
            <person name="Probst A.J."/>
            <person name="Ladd B."/>
            <person name="Jarett J.K."/>
            <person name="Geller-Mcgrath D.E."/>
            <person name="Sieber C.M."/>
            <person name="Emerson J.B."/>
            <person name="Anantharaman K."/>
            <person name="Thomas B.C."/>
            <person name="Malmstrom R."/>
            <person name="Stieglmeier M."/>
            <person name="Klingl A."/>
            <person name="Woyke T."/>
            <person name="Ryan C.M."/>
            <person name="Banfield J.F."/>
        </authorList>
    </citation>
    <scope>NUCLEOTIDE SEQUENCE [LARGE SCALE GENOMIC DNA]</scope>
    <source>
        <strain evidence="1">CG11_big_fil_rev_8_21_14_0_20_36_8</strain>
    </source>
</reference>
<sequence length="65" mass="7527">MIGFVDGVYSEFKSTHTVTFVPVVYGGISDYFATNYSSLRQLYPQLYDEYADENNPNTRWMVSKN</sequence>
<feature type="non-terminal residue" evidence="1">
    <location>
        <position position="65"/>
    </location>
</feature>
<organism evidence="1 2">
    <name type="scientific">Candidatus Roizmanbacteria bacterium CG11_big_fil_rev_8_21_14_0_20_36_8</name>
    <dbReference type="NCBI Taxonomy" id="1974856"/>
    <lineage>
        <taxon>Bacteria</taxon>
        <taxon>Candidatus Roizmaniibacteriota</taxon>
    </lineage>
</organism>
<evidence type="ECO:0000313" key="1">
    <source>
        <dbReference type="EMBL" id="PIQ73681.1"/>
    </source>
</evidence>
<comment type="caution">
    <text evidence="1">The sequence shown here is derived from an EMBL/GenBank/DDBJ whole genome shotgun (WGS) entry which is preliminary data.</text>
</comment>
<accession>A0A2M6IUP5</accession>
<gene>
    <name evidence="1" type="ORF">COV58_01150</name>
</gene>
<dbReference type="EMBL" id="PCVM01000025">
    <property type="protein sequence ID" value="PIQ73681.1"/>
    <property type="molecule type" value="Genomic_DNA"/>
</dbReference>
<dbReference type="Proteomes" id="UP000231056">
    <property type="component" value="Unassembled WGS sequence"/>
</dbReference>
<evidence type="ECO:0000313" key="2">
    <source>
        <dbReference type="Proteomes" id="UP000231056"/>
    </source>
</evidence>
<proteinExistence type="predicted"/>
<dbReference type="AlphaFoldDB" id="A0A2M6IUP5"/>
<protein>
    <submittedName>
        <fullName evidence="1">Uncharacterized protein</fullName>
    </submittedName>
</protein>